<feature type="compositionally biased region" description="Polar residues" evidence="5">
    <location>
        <begin position="1"/>
        <end position="15"/>
    </location>
</feature>
<name>A0AAN1WL86_9GAMM</name>
<dbReference type="GO" id="GO:0009306">
    <property type="term" value="P:protein secretion"/>
    <property type="evidence" value="ECO:0007669"/>
    <property type="project" value="InterPro"/>
</dbReference>
<feature type="domain" description="Translocation and assembly module TamB C-terminal" evidence="7">
    <location>
        <begin position="855"/>
        <end position="1196"/>
    </location>
</feature>
<feature type="region of interest" description="Disordered" evidence="5">
    <location>
        <begin position="1"/>
        <end position="22"/>
    </location>
</feature>
<keyword evidence="2 6" id="KW-0812">Transmembrane</keyword>
<dbReference type="Proteomes" id="UP001320119">
    <property type="component" value="Chromosome"/>
</dbReference>
<reference evidence="8 9" key="1">
    <citation type="journal article" date="2022" name="IScience">
        <title>An ultrasensitive nanofiber-based assay for enzymatic hydrolysis and deep-sea microbial degradation of cellulose.</title>
        <authorList>
            <person name="Tsudome M."/>
            <person name="Tachioka M."/>
            <person name="Miyazaki M."/>
            <person name="Uchimura K."/>
            <person name="Tsuda M."/>
            <person name="Takaki Y."/>
            <person name="Deguchi S."/>
        </authorList>
    </citation>
    <scope>NUCLEOTIDE SEQUENCE [LARGE SCALE GENOMIC DNA]</scope>
    <source>
        <strain evidence="8 9">GE09</strain>
    </source>
</reference>
<organism evidence="8 9">
    <name type="scientific">Marinagarivorans cellulosilyticus</name>
    <dbReference type="NCBI Taxonomy" id="2721545"/>
    <lineage>
        <taxon>Bacteria</taxon>
        <taxon>Pseudomonadati</taxon>
        <taxon>Pseudomonadota</taxon>
        <taxon>Gammaproteobacteria</taxon>
        <taxon>Cellvibrionales</taxon>
        <taxon>Cellvibrionaceae</taxon>
        <taxon>Marinagarivorans</taxon>
    </lineage>
</organism>
<proteinExistence type="predicted"/>
<evidence type="ECO:0000256" key="1">
    <source>
        <dbReference type="ARBA" id="ARBA00004167"/>
    </source>
</evidence>
<sequence length="1196" mass="130189">MADTTPHSQPPNTGAPNKPAAPRASIGRRLMLLLRFCWRVVLLFFIVVVCALALIVGSLVTEGGRLFWLERALPFVQTPALTVVVGDVRWPHLNQLHIGYALVAQNSKPLVELTGAALHISLSELWQKQLLVHELKAAKVAVYQPPSKDKPARTEPLGFTFSIPKIPPIKVEALVVKSLQLRDFKWPPCRSCRPGALPVGPGALTVEGSAALHWPNPLELEVTITEKGHKAPLLWLEGFSESPESLAINGRIQQRAGGWLGQWLQLPAEQMVEVAISAKGEQKSDGIDIALEQLSAPLFKQKLSLQGQLKLRPELERIDLHELLINLNQQRHTLRGSVSPALVALGVDIQRFNLALLRPWLPDLEGGIVSANGQLQWDWNTQHLPAGQLDVNSSVRYKQKTLSLKSKLALTSTQVEVKRLKANLGEMQLSAKGRIQTNGKPLALTYTLTHVRDGPIRELLPEAIAVQIPQEFSVHVQHLGGLLRGTLQAPHVITDANILGRYDELPFAIYGNANASLAHADINQLTVEVDDASLKLDGLIDWKGNQTALSGRVRHLSPALAYRYGLNFPPGLVGFLNARWELSGALAKPAVVIDALYQGGYEHQTEVLPFNLALDASAQLGTLDEIALDVNLLNLAVFKRPLVTMKGRVNARDNDFRVVVSRLPVKLLEALGYPVGEGRAEARLRFGGSFTEPTLGGYLSYAETLAVRSATDERTEVPLIWHANVSSEEKDLVIDSSFTLDKTSAGLLSLSLPWHNYLNYALTQSGGNLPTDGSIKANLDTSALQLFMDTDQMTLQGGLEADLTLAGTAQDPVLTGELLLKNGYFKQATTGTVLSDIQVYALAEKQKIQLVTGFARDAEGGTLRLSGHVDWHDVNSDSAVNVALELKDANLVDMPNVKGAVSGKAALVGGKQGMNLTGKLNVLPLHINIDMAPAVAIPEIKVQEVYSSDDSEIDARNKLLPTVALDVEVDIENQAFIRGRGLETELEGKVIISGTAVKPNVSGSFKTVRGEIKLLQKPIKLNEGRAQFSNEAFNFHIPASYHTGDTEINIVVSGNEEEIELDLSSVPTLPQEEILSRLLFGDSVQNISAWQAMSLASAVNRLSNGSSFDPLNATRDKLGFDSLSVGQESEDEGGGVNVGVGKYLNERVYLELERSSNPAQPWQGNLKIDITDELRLNSTTASTGKSSAALEWRRDY</sequence>
<accession>A0AAN1WL86</accession>
<dbReference type="RefSeq" id="WP_236984902.1">
    <property type="nucleotide sequence ID" value="NZ_AP023086.1"/>
</dbReference>
<dbReference type="KEGG" id="marq:MARGE09_P3837"/>
<dbReference type="GO" id="GO:0097347">
    <property type="term" value="C:TAM protein secretion complex"/>
    <property type="evidence" value="ECO:0007669"/>
    <property type="project" value="TreeGrafter"/>
</dbReference>
<keyword evidence="9" id="KW-1185">Reference proteome</keyword>
<evidence type="ECO:0000256" key="5">
    <source>
        <dbReference type="SAM" id="MobiDB-lite"/>
    </source>
</evidence>
<dbReference type="Pfam" id="PF04357">
    <property type="entry name" value="TamB"/>
    <property type="match status" value="1"/>
</dbReference>
<comment type="subcellular location">
    <subcellularLocation>
        <location evidence="1">Membrane</location>
        <topology evidence="1">Single-pass membrane protein</topology>
    </subcellularLocation>
</comment>
<gene>
    <name evidence="8" type="ORF">MARGE09_P3837</name>
</gene>
<protein>
    <submittedName>
        <fullName evidence="8">Translocation and assembly module TamB</fullName>
    </submittedName>
</protein>
<dbReference type="EMBL" id="AP023086">
    <property type="protein sequence ID" value="BCD99635.1"/>
    <property type="molecule type" value="Genomic_DNA"/>
</dbReference>
<keyword evidence="3 6" id="KW-1133">Transmembrane helix</keyword>
<evidence type="ECO:0000256" key="6">
    <source>
        <dbReference type="SAM" id="Phobius"/>
    </source>
</evidence>
<evidence type="ECO:0000256" key="4">
    <source>
        <dbReference type="ARBA" id="ARBA00023136"/>
    </source>
</evidence>
<evidence type="ECO:0000313" key="9">
    <source>
        <dbReference type="Proteomes" id="UP001320119"/>
    </source>
</evidence>
<feature type="transmembrane region" description="Helical" evidence="6">
    <location>
        <begin position="36"/>
        <end position="60"/>
    </location>
</feature>
<evidence type="ECO:0000256" key="2">
    <source>
        <dbReference type="ARBA" id="ARBA00022692"/>
    </source>
</evidence>
<dbReference type="PANTHER" id="PTHR36985">
    <property type="entry name" value="TRANSLOCATION AND ASSEMBLY MODULE SUBUNIT TAMB"/>
    <property type="match status" value="1"/>
</dbReference>
<evidence type="ECO:0000313" key="8">
    <source>
        <dbReference type="EMBL" id="BCD99635.1"/>
    </source>
</evidence>
<evidence type="ECO:0000259" key="7">
    <source>
        <dbReference type="Pfam" id="PF04357"/>
    </source>
</evidence>
<evidence type="ECO:0000256" key="3">
    <source>
        <dbReference type="ARBA" id="ARBA00022989"/>
    </source>
</evidence>
<dbReference type="GO" id="GO:0005886">
    <property type="term" value="C:plasma membrane"/>
    <property type="evidence" value="ECO:0007669"/>
    <property type="project" value="InterPro"/>
</dbReference>
<dbReference type="AlphaFoldDB" id="A0AAN1WL86"/>
<dbReference type="PANTHER" id="PTHR36985:SF1">
    <property type="entry name" value="TRANSLOCATION AND ASSEMBLY MODULE SUBUNIT TAMB"/>
    <property type="match status" value="1"/>
</dbReference>
<dbReference type="InterPro" id="IPR007452">
    <property type="entry name" value="TamB_C"/>
</dbReference>
<keyword evidence="4 6" id="KW-0472">Membrane</keyword>